<keyword evidence="1" id="KW-0614">Plasmid</keyword>
<dbReference type="GO" id="GO:0050308">
    <property type="term" value="F:sugar-phosphatase activity"/>
    <property type="evidence" value="ECO:0007669"/>
    <property type="project" value="TreeGrafter"/>
</dbReference>
<name>A0A8U0FZY1_9BRAD</name>
<protein>
    <submittedName>
        <fullName evidence="1">HAD hydrolase-like protein</fullName>
    </submittedName>
</protein>
<dbReference type="EMBL" id="CP096257">
    <property type="protein sequence ID" value="UPT92470.1"/>
    <property type="molecule type" value="Genomic_DNA"/>
</dbReference>
<dbReference type="AlphaFoldDB" id="A0A8U0FZY1"/>
<dbReference type="Pfam" id="PF00702">
    <property type="entry name" value="Hydrolase"/>
    <property type="match status" value="1"/>
</dbReference>
<accession>A0A8U0FZY1</accession>
<geneLocation type="plasmid" evidence="1 2">
    <name>pBb1S5b</name>
</geneLocation>
<dbReference type="InterPro" id="IPR036412">
    <property type="entry name" value="HAD-like_sf"/>
</dbReference>
<keyword evidence="1" id="KW-0378">Hydrolase</keyword>
<dbReference type="InterPro" id="IPR051806">
    <property type="entry name" value="HAD-like_SPP"/>
</dbReference>
<reference evidence="1" key="2">
    <citation type="submission" date="2022-04" db="EMBL/GenBank/DDBJ databases">
        <authorList>
            <person name="Bromfield E.S.P."/>
            <person name="Cloutier S."/>
        </authorList>
    </citation>
    <scope>NUCLEOTIDE SEQUENCE</scope>
    <source>
        <strain evidence="1">1S5</strain>
        <plasmid evidence="1">pBb1S5b</plasmid>
    </source>
</reference>
<dbReference type="SUPFAM" id="SSF56784">
    <property type="entry name" value="HAD-like"/>
    <property type="match status" value="1"/>
</dbReference>
<dbReference type="InterPro" id="IPR023214">
    <property type="entry name" value="HAD_sf"/>
</dbReference>
<dbReference type="RefSeq" id="WP_248577278.1">
    <property type="nucleotide sequence ID" value="NZ_CP096257.1"/>
</dbReference>
<organism evidence="1 2">
    <name type="scientific">Bradyrhizobium barranii subsp. apii</name>
    <dbReference type="NCBI Taxonomy" id="2819348"/>
    <lineage>
        <taxon>Bacteria</taxon>
        <taxon>Pseudomonadati</taxon>
        <taxon>Pseudomonadota</taxon>
        <taxon>Alphaproteobacteria</taxon>
        <taxon>Hyphomicrobiales</taxon>
        <taxon>Nitrobacteraceae</taxon>
        <taxon>Bradyrhizobium</taxon>
        <taxon>Bradyrhizobium barranii</taxon>
    </lineage>
</organism>
<dbReference type="Proteomes" id="UP000551709">
    <property type="component" value="Plasmid pBb1S5b"/>
</dbReference>
<evidence type="ECO:0000313" key="1">
    <source>
        <dbReference type="EMBL" id="UPT92470.1"/>
    </source>
</evidence>
<sequence>MRHGGLRIAVASSAKKDEIEKYLDIAGIADLVDVTTCSDDVKESKPSPDIFEVVLEKLGIEGADAVAILRLLSGSGTDLAVIVSAT</sequence>
<dbReference type="Gene3D" id="3.40.50.1000">
    <property type="entry name" value="HAD superfamily/HAD-like"/>
    <property type="match status" value="1"/>
</dbReference>
<dbReference type="PANTHER" id="PTHR43481">
    <property type="entry name" value="FRUCTOSE-1-PHOSPHATE PHOSPHATASE"/>
    <property type="match status" value="1"/>
</dbReference>
<proteinExistence type="predicted"/>
<reference evidence="1" key="1">
    <citation type="journal article" date="2017" name="Syst. Appl. Microbiol.">
        <title>Soybeans inoculated with root zone soils of Canadian native legumes harbour diverse and novel Bradyrhizobium spp. that possess agricultural potential.</title>
        <authorList>
            <person name="Bromfield E.S.P."/>
            <person name="Cloutier S."/>
            <person name="Tambong J.T."/>
            <person name="Tran Thi T.V."/>
        </authorList>
    </citation>
    <scope>NUCLEOTIDE SEQUENCE</scope>
    <source>
        <strain evidence="1">1S5</strain>
    </source>
</reference>
<gene>
    <name evidence="1" type="ORF">HAP41_0000049405</name>
</gene>
<evidence type="ECO:0000313" key="2">
    <source>
        <dbReference type="Proteomes" id="UP000551709"/>
    </source>
</evidence>
<dbReference type="PANTHER" id="PTHR43481:SF4">
    <property type="entry name" value="GLYCEROL-1-PHOSPHATE PHOSPHOHYDROLASE 1-RELATED"/>
    <property type="match status" value="1"/>
</dbReference>